<dbReference type="Proteomes" id="UP000663868">
    <property type="component" value="Unassembled WGS sequence"/>
</dbReference>
<dbReference type="InterPro" id="IPR050493">
    <property type="entry name" value="FAD-dep_Monooxygenase_BioMet"/>
</dbReference>
<dbReference type="Gene3D" id="3.50.50.60">
    <property type="entry name" value="FAD/NAD(P)-binding domain"/>
    <property type="match status" value="1"/>
</dbReference>
<dbReference type="Pfam" id="PF10009">
    <property type="entry name" value="DUF2252"/>
    <property type="match status" value="1"/>
</dbReference>
<reference evidence="7" key="1">
    <citation type="submission" date="2021-02" db="EMBL/GenBank/DDBJ databases">
        <authorList>
            <person name="Nowell W R."/>
        </authorList>
    </citation>
    <scope>NUCLEOTIDE SEQUENCE</scope>
</reference>
<dbReference type="Proteomes" id="UP000663860">
    <property type="component" value="Unassembled WGS sequence"/>
</dbReference>
<dbReference type="SUPFAM" id="SSF54373">
    <property type="entry name" value="FAD-linked reductases, C-terminal domain"/>
    <property type="match status" value="1"/>
</dbReference>
<dbReference type="PRINTS" id="PR00420">
    <property type="entry name" value="RNGMNOXGNASE"/>
</dbReference>
<evidence type="ECO:0000256" key="4">
    <source>
        <dbReference type="ARBA" id="ARBA00023002"/>
    </source>
</evidence>
<evidence type="ECO:0000259" key="6">
    <source>
        <dbReference type="Pfam" id="PF01494"/>
    </source>
</evidence>
<name>A0A815P9S8_9BILA</name>
<keyword evidence="5" id="KW-0503">Monooxygenase</keyword>
<accession>A0A815P9S8</accession>
<dbReference type="GO" id="GO:0071949">
    <property type="term" value="F:FAD binding"/>
    <property type="evidence" value="ECO:0007669"/>
    <property type="project" value="InterPro"/>
</dbReference>
<evidence type="ECO:0000313" key="8">
    <source>
        <dbReference type="EMBL" id="CAF3706227.1"/>
    </source>
</evidence>
<feature type="domain" description="FAD-binding" evidence="6">
    <location>
        <begin position="306"/>
        <end position="655"/>
    </location>
</feature>
<gene>
    <name evidence="7" type="ORF">IZO911_LOCUS42102</name>
    <name evidence="8" type="ORF">KXQ929_LOCUS11406</name>
</gene>
<keyword evidence="2" id="KW-0285">Flavoprotein</keyword>
<keyword evidence="3" id="KW-0274">FAD</keyword>
<dbReference type="GO" id="GO:0004497">
    <property type="term" value="F:monooxygenase activity"/>
    <property type="evidence" value="ECO:0007669"/>
    <property type="project" value="UniProtKB-KW"/>
</dbReference>
<dbReference type="SUPFAM" id="SSF51905">
    <property type="entry name" value="FAD/NAD(P)-binding domain"/>
    <property type="match status" value="1"/>
</dbReference>
<dbReference type="InterPro" id="IPR002938">
    <property type="entry name" value="FAD-bd"/>
</dbReference>
<dbReference type="PANTHER" id="PTHR13789">
    <property type="entry name" value="MONOOXYGENASE"/>
    <property type="match status" value="1"/>
</dbReference>
<dbReference type="InterPro" id="IPR036188">
    <property type="entry name" value="FAD/NAD-bd_sf"/>
</dbReference>
<dbReference type="EMBL" id="CAJNOE010001731">
    <property type="protein sequence ID" value="CAF1446332.1"/>
    <property type="molecule type" value="Genomic_DNA"/>
</dbReference>
<dbReference type="AlphaFoldDB" id="A0A815P9S8"/>
<comment type="cofactor">
    <cofactor evidence="1">
        <name>FAD</name>
        <dbReference type="ChEBI" id="CHEBI:57692"/>
    </cofactor>
</comment>
<comment type="caution">
    <text evidence="7">The sequence shown here is derived from an EMBL/GenBank/DDBJ whole genome shotgun (WGS) entry which is preliminary data.</text>
</comment>
<evidence type="ECO:0000256" key="2">
    <source>
        <dbReference type="ARBA" id="ARBA00022630"/>
    </source>
</evidence>
<sequence>MSQQTTIHQIGNNIQIINEILVKQILLCDDNQRLDYLLQIFSKYEIIRKRYETKAWHSYFRRIAINPVIFYEHNSTLFDQDNQYEQINQFNKNNNFIIIHGNLHIGQFQYSIDEKTNQQIFHIRNSQNIFCSFTKDLKRLGANIALIAYCHGCDSYEINEIIYNFIRKYIKIILKLNKSKQSSINNQSAEVSHQIYEINWQSINTMKDLLILSTQLAIATANLHYQPTISIINSKNIQTISTILSSSNQQLKLIDEICLFSMIYAEIAERDHRLFFRNFRNERIFPNRNILKQNQIQYPLIPTHSVSILIVGGGICGMATALNFARAGIQVRLIEKNNEFIEVGAGMQLAPNASRLLDQLGILENVQAKAVFPKQIVWMDALSGEHLTSIDLGEKFIETFQYPYIVVHRADLLQILYQACLQTSLVIMETNRTVINVDERPKSLMIQCADGIRYDCKMVIAADGLWSTLRKFVCDGDDDGPPISVGYVTYRGTVDINQVSKEAGLNTVQFWIGPDIHLVQYPIRHGQLFNQAAVFRSNQLPDETDQWGTKEELNQRFSICCSHVRDSLKLIQTNFRWPVYDRNPIKKWNRDRLILLGDAAHPMLQYAGQGAAQALEDAFTLVDIFKKYNLTKFHTIFHEYEQKRIPRSSKVVQFARDIGIFAHHNGIAKILRDSILRMHDINDFSFLEWLYGENNE</sequence>
<evidence type="ECO:0000256" key="1">
    <source>
        <dbReference type="ARBA" id="ARBA00001974"/>
    </source>
</evidence>
<evidence type="ECO:0000256" key="3">
    <source>
        <dbReference type="ARBA" id="ARBA00022827"/>
    </source>
</evidence>
<dbReference type="PANTHER" id="PTHR13789:SF318">
    <property type="entry name" value="GERANYLGERANYL DIPHOSPHATE REDUCTASE"/>
    <property type="match status" value="1"/>
</dbReference>
<dbReference type="InterPro" id="IPR018721">
    <property type="entry name" value="DUF2252"/>
</dbReference>
<keyword evidence="4" id="KW-0560">Oxidoreductase</keyword>
<protein>
    <recommendedName>
        <fullName evidence="6">FAD-binding domain-containing protein</fullName>
    </recommendedName>
</protein>
<organism evidence="7 9">
    <name type="scientific">Adineta steineri</name>
    <dbReference type="NCBI Taxonomy" id="433720"/>
    <lineage>
        <taxon>Eukaryota</taxon>
        <taxon>Metazoa</taxon>
        <taxon>Spiralia</taxon>
        <taxon>Gnathifera</taxon>
        <taxon>Rotifera</taxon>
        <taxon>Eurotatoria</taxon>
        <taxon>Bdelloidea</taxon>
        <taxon>Adinetida</taxon>
        <taxon>Adinetidae</taxon>
        <taxon>Adineta</taxon>
    </lineage>
</organism>
<evidence type="ECO:0000313" key="7">
    <source>
        <dbReference type="EMBL" id="CAF1446332.1"/>
    </source>
</evidence>
<evidence type="ECO:0000256" key="5">
    <source>
        <dbReference type="ARBA" id="ARBA00023033"/>
    </source>
</evidence>
<dbReference type="Pfam" id="PF01494">
    <property type="entry name" value="FAD_binding_3"/>
    <property type="match status" value="1"/>
</dbReference>
<evidence type="ECO:0000313" key="9">
    <source>
        <dbReference type="Proteomes" id="UP000663860"/>
    </source>
</evidence>
<proteinExistence type="predicted"/>
<dbReference type="EMBL" id="CAJOBB010000561">
    <property type="protein sequence ID" value="CAF3706227.1"/>
    <property type="molecule type" value="Genomic_DNA"/>
</dbReference>